<feature type="region of interest" description="Disordered" evidence="1">
    <location>
        <begin position="1"/>
        <end position="20"/>
    </location>
</feature>
<dbReference type="Proteomes" id="UP001630127">
    <property type="component" value="Unassembled WGS sequence"/>
</dbReference>
<sequence>MSKAPSLSLGGGVSTASGTGSVGDQSTQSNCIFASFSLAFLNLSFTFKWLSNHDSLSQQAPTQEGARGRGGRRRHGDGGGKRQRRYADGFYLVQSHSSNPAIVLHAAYFYASAGYARRKHEFAMCYFCVVMVWAWMLSVHIGNGLSTNEDKKRFTKQVASLRLKVPDIISPEIIGALRPSLVKLGYGPRKTLSPQVGFLAQTKTLPGAIFQSVNNSFPLNIAFLSAVHNELKQLTAIKLSP</sequence>
<name>A0ABD2ZYB6_9GENT</name>
<comment type="caution">
    <text evidence="2">The sequence shown here is derived from an EMBL/GenBank/DDBJ whole genome shotgun (WGS) entry which is preliminary data.</text>
</comment>
<gene>
    <name evidence="2" type="ORF">ACH5RR_016179</name>
</gene>
<organism evidence="2 3">
    <name type="scientific">Cinchona calisaya</name>
    <dbReference type="NCBI Taxonomy" id="153742"/>
    <lineage>
        <taxon>Eukaryota</taxon>
        <taxon>Viridiplantae</taxon>
        <taxon>Streptophyta</taxon>
        <taxon>Embryophyta</taxon>
        <taxon>Tracheophyta</taxon>
        <taxon>Spermatophyta</taxon>
        <taxon>Magnoliopsida</taxon>
        <taxon>eudicotyledons</taxon>
        <taxon>Gunneridae</taxon>
        <taxon>Pentapetalae</taxon>
        <taxon>asterids</taxon>
        <taxon>lamiids</taxon>
        <taxon>Gentianales</taxon>
        <taxon>Rubiaceae</taxon>
        <taxon>Cinchonoideae</taxon>
        <taxon>Cinchoneae</taxon>
        <taxon>Cinchona</taxon>
    </lineage>
</organism>
<protein>
    <submittedName>
        <fullName evidence="2">Uncharacterized protein</fullName>
    </submittedName>
</protein>
<proteinExistence type="predicted"/>
<reference evidence="2 3" key="1">
    <citation type="submission" date="2024-11" db="EMBL/GenBank/DDBJ databases">
        <title>A near-complete genome assembly of Cinchona calisaya.</title>
        <authorList>
            <person name="Lian D.C."/>
            <person name="Zhao X.W."/>
            <person name="Wei L."/>
        </authorList>
    </citation>
    <scope>NUCLEOTIDE SEQUENCE [LARGE SCALE GENOMIC DNA]</scope>
    <source>
        <tissue evidence="2">Nenye</tissue>
    </source>
</reference>
<keyword evidence="3" id="KW-1185">Reference proteome</keyword>
<dbReference type="EMBL" id="JBJUIK010000007">
    <property type="protein sequence ID" value="KAL3523345.1"/>
    <property type="molecule type" value="Genomic_DNA"/>
</dbReference>
<feature type="region of interest" description="Disordered" evidence="1">
    <location>
        <begin position="58"/>
        <end position="83"/>
    </location>
</feature>
<accession>A0ABD2ZYB6</accession>
<evidence type="ECO:0000256" key="1">
    <source>
        <dbReference type="SAM" id="MobiDB-lite"/>
    </source>
</evidence>
<dbReference type="AlphaFoldDB" id="A0ABD2ZYB6"/>
<evidence type="ECO:0000313" key="2">
    <source>
        <dbReference type="EMBL" id="KAL3523345.1"/>
    </source>
</evidence>
<evidence type="ECO:0000313" key="3">
    <source>
        <dbReference type="Proteomes" id="UP001630127"/>
    </source>
</evidence>